<evidence type="ECO:0000313" key="1">
    <source>
        <dbReference type="EMBL" id="KAK7256233.1"/>
    </source>
</evidence>
<comment type="caution">
    <text evidence="1">The sequence shown here is derived from an EMBL/GenBank/DDBJ whole genome shotgun (WGS) entry which is preliminary data.</text>
</comment>
<reference evidence="1 2" key="1">
    <citation type="submission" date="2024-01" db="EMBL/GenBank/DDBJ databases">
        <title>The genomes of 5 underutilized Papilionoideae crops provide insights into root nodulation and disease resistanc.</title>
        <authorList>
            <person name="Yuan L."/>
        </authorList>
    </citation>
    <scope>NUCLEOTIDE SEQUENCE [LARGE SCALE GENOMIC DNA]</scope>
    <source>
        <strain evidence="1">ZHUSHIDOU_FW_LH</strain>
        <tissue evidence="1">Leaf</tissue>
    </source>
</reference>
<protein>
    <submittedName>
        <fullName evidence="1">Uncharacterized protein</fullName>
    </submittedName>
</protein>
<dbReference type="AlphaFoldDB" id="A0AAN9ELS1"/>
<sequence>MERNITIMIMNRSIINCINYFGSFFYSRDFIILGCSFWPNRSDSSQVPSTTLLSFIEVATGTHLIGVVQWELEPSRY</sequence>
<dbReference type="EMBL" id="JAYWIO010000006">
    <property type="protein sequence ID" value="KAK7256233.1"/>
    <property type="molecule type" value="Genomic_DNA"/>
</dbReference>
<proteinExistence type="predicted"/>
<accession>A0AAN9ELS1</accession>
<dbReference type="Proteomes" id="UP001372338">
    <property type="component" value="Unassembled WGS sequence"/>
</dbReference>
<evidence type="ECO:0000313" key="2">
    <source>
        <dbReference type="Proteomes" id="UP001372338"/>
    </source>
</evidence>
<keyword evidence="2" id="KW-1185">Reference proteome</keyword>
<name>A0AAN9ELS1_CROPI</name>
<gene>
    <name evidence="1" type="ORF">RIF29_29672</name>
</gene>
<organism evidence="1 2">
    <name type="scientific">Crotalaria pallida</name>
    <name type="common">Smooth rattlebox</name>
    <name type="synonym">Crotalaria striata</name>
    <dbReference type="NCBI Taxonomy" id="3830"/>
    <lineage>
        <taxon>Eukaryota</taxon>
        <taxon>Viridiplantae</taxon>
        <taxon>Streptophyta</taxon>
        <taxon>Embryophyta</taxon>
        <taxon>Tracheophyta</taxon>
        <taxon>Spermatophyta</taxon>
        <taxon>Magnoliopsida</taxon>
        <taxon>eudicotyledons</taxon>
        <taxon>Gunneridae</taxon>
        <taxon>Pentapetalae</taxon>
        <taxon>rosids</taxon>
        <taxon>fabids</taxon>
        <taxon>Fabales</taxon>
        <taxon>Fabaceae</taxon>
        <taxon>Papilionoideae</taxon>
        <taxon>50 kb inversion clade</taxon>
        <taxon>genistoids sensu lato</taxon>
        <taxon>core genistoids</taxon>
        <taxon>Crotalarieae</taxon>
        <taxon>Crotalaria</taxon>
    </lineage>
</organism>